<dbReference type="Gene3D" id="3.40.50.720">
    <property type="entry name" value="NAD(P)-binding Rossmann-like Domain"/>
    <property type="match status" value="1"/>
</dbReference>
<dbReference type="SUPFAM" id="SSF51735">
    <property type="entry name" value="NAD(P)-binding Rossmann-fold domains"/>
    <property type="match status" value="1"/>
</dbReference>
<dbReference type="GO" id="GO:0008270">
    <property type="term" value="F:zinc ion binding"/>
    <property type="evidence" value="ECO:0007669"/>
    <property type="project" value="InterPro"/>
</dbReference>
<evidence type="ECO:0000256" key="6">
    <source>
        <dbReference type="RuleBase" id="RU361277"/>
    </source>
</evidence>
<dbReference type="KEGG" id="pfer:IRI77_10065"/>
<dbReference type="InterPro" id="IPR013149">
    <property type="entry name" value="ADH-like_C"/>
</dbReference>
<proteinExistence type="inferred from homology"/>
<evidence type="ECO:0000256" key="2">
    <source>
        <dbReference type="ARBA" id="ARBA00008072"/>
    </source>
</evidence>
<evidence type="ECO:0000256" key="1">
    <source>
        <dbReference type="ARBA" id="ARBA00001947"/>
    </source>
</evidence>
<keyword evidence="5" id="KW-0560">Oxidoreductase</keyword>
<dbReference type="PROSITE" id="PS00059">
    <property type="entry name" value="ADH_ZINC"/>
    <property type="match status" value="1"/>
</dbReference>
<evidence type="ECO:0000313" key="8">
    <source>
        <dbReference type="EMBL" id="QOY90276.1"/>
    </source>
</evidence>
<dbReference type="InterPro" id="IPR020843">
    <property type="entry name" value="ER"/>
</dbReference>
<dbReference type="Proteomes" id="UP000593892">
    <property type="component" value="Chromosome"/>
</dbReference>
<keyword evidence="3 6" id="KW-0479">Metal-binding</keyword>
<feature type="domain" description="Enoyl reductase (ER)" evidence="7">
    <location>
        <begin position="8"/>
        <end position="341"/>
    </location>
</feature>
<dbReference type="AlphaFoldDB" id="A0A7S7SN79"/>
<reference evidence="8 9" key="1">
    <citation type="submission" date="2020-10" db="EMBL/GenBank/DDBJ databases">
        <title>Complete genome sequence of Paludibaculum fermentans P105T, a facultatively anaerobic acidobacterium capable of dissimilatory Fe(III) reduction.</title>
        <authorList>
            <person name="Dedysh S.N."/>
            <person name="Beletsky A.V."/>
            <person name="Kulichevskaya I.S."/>
            <person name="Mardanov A.V."/>
            <person name="Ravin N.V."/>
        </authorList>
    </citation>
    <scope>NUCLEOTIDE SEQUENCE [LARGE SCALE GENOMIC DNA]</scope>
    <source>
        <strain evidence="8 9">P105</strain>
    </source>
</reference>
<organism evidence="8 9">
    <name type="scientific">Paludibaculum fermentans</name>
    <dbReference type="NCBI Taxonomy" id="1473598"/>
    <lineage>
        <taxon>Bacteria</taxon>
        <taxon>Pseudomonadati</taxon>
        <taxon>Acidobacteriota</taxon>
        <taxon>Terriglobia</taxon>
        <taxon>Bryobacterales</taxon>
        <taxon>Bryobacteraceae</taxon>
        <taxon>Paludibaculum</taxon>
    </lineage>
</organism>
<evidence type="ECO:0000256" key="4">
    <source>
        <dbReference type="ARBA" id="ARBA00022833"/>
    </source>
</evidence>
<dbReference type="InterPro" id="IPR013154">
    <property type="entry name" value="ADH-like_N"/>
</dbReference>
<gene>
    <name evidence="8" type="ORF">IRI77_10065</name>
</gene>
<dbReference type="PANTHER" id="PTHR43161">
    <property type="entry name" value="SORBITOL DEHYDROGENASE"/>
    <property type="match status" value="1"/>
</dbReference>
<dbReference type="Pfam" id="PF00107">
    <property type="entry name" value="ADH_zinc_N"/>
    <property type="match status" value="1"/>
</dbReference>
<accession>A0A7S7SN79</accession>
<evidence type="ECO:0000256" key="5">
    <source>
        <dbReference type="ARBA" id="ARBA00023002"/>
    </source>
</evidence>
<comment type="similarity">
    <text evidence="2 6">Belongs to the zinc-containing alcohol dehydrogenase family.</text>
</comment>
<dbReference type="InterPro" id="IPR036291">
    <property type="entry name" value="NAD(P)-bd_dom_sf"/>
</dbReference>
<sequence>MAVAELIAQHQFALRENVIHDPLPGEVQVRVEAVGICGSDLHNFAEGQIGDVPSQYPMVLGHEPVGTVLKTGAGVTGWSAGDRVALEPPIYCYHCEFCMSGRHHLCEHVRFLSNPGEPGLFRDRANLPATNLLPLPANLGFDEATLFEPLGIILHSFRMGDPKIGETAVVIGGGPIGLTTIAALRVAGVARIWCVEKVAHRRDLALVLGADAVIDPDATDPVQAVLRDTGKRGVDMVYDCAAKDGSINWAIRMGASAARIVITGLPSETMPAIDFHHLRRKEQHFFPVRRSNHKSELALRLLQEQPQRFTPMITHRLPLDQVQKAFETLEAYVDGVGKVTLKP</sequence>
<evidence type="ECO:0000256" key="3">
    <source>
        <dbReference type="ARBA" id="ARBA00022723"/>
    </source>
</evidence>
<dbReference type="GO" id="GO:0016616">
    <property type="term" value="F:oxidoreductase activity, acting on the CH-OH group of donors, NAD or NADP as acceptor"/>
    <property type="evidence" value="ECO:0007669"/>
    <property type="project" value="UniProtKB-ARBA"/>
</dbReference>
<keyword evidence="4 6" id="KW-0862">Zinc</keyword>
<dbReference type="SMART" id="SM00829">
    <property type="entry name" value="PKS_ER"/>
    <property type="match status" value="1"/>
</dbReference>
<dbReference type="Pfam" id="PF08240">
    <property type="entry name" value="ADH_N"/>
    <property type="match status" value="1"/>
</dbReference>
<dbReference type="RefSeq" id="WP_194451941.1">
    <property type="nucleotide sequence ID" value="NZ_CP063849.1"/>
</dbReference>
<protein>
    <submittedName>
        <fullName evidence="8">Alcohol dehydrogenase catalytic domain-containing protein</fullName>
    </submittedName>
</protein>
<comment type="cofactor">
    <cofactor evidence="1 6">
        <name>Zn(2+)</name>
        <dbReference type="ChEBI" id="CHEBI:29105"/>
    </cofactor>
</comment>
<dbReference type="EMBL" id="CP063849">
    <property type="protein sequence ID" value="QOY90276.1"/>
    <property type="molecule type" value="Genomic_DNA"/>
</dbReference>
<dbReference type="Gene3D" id="3.90.180.10">
    <property type="entry name" value="Medium-chain alcohol dehydrogenases, catalytic domain"/>
    <property type="match status" value="1"/>
</dbReference>
<dbReference type="InterPro" id="IPR011032">
    <property type="entry name" value="GroES-like_sf"/>
</dbReference>
<evidence type="ECO:0000259" key="7">
    <source>
        <dbReference type="SMART" id="SM00829"/>
    </source>
</evidence>
<name>A0A7S7SN79_PALFE</name>
<evidence type="ECO:0000313" key="9">
    <source>
        <dbReference type="Proteomes" id="UP000593892"/>
    </source>
</evidence>
<keyword evidence="9" id="KW-1185">Reference proteome</keyword>
<dbReference type="SUPFAM" id="SSF50129">
    <property type="entry name" value="GroES-like"/>
    <property type="match status" value="1"/>
</dbReference>
<dbReference type="InterPro" id="IPR002328">
    <property type="entry name" value="ADH_Zn_CS"/>
</dbReference>